<dbReference type="InterPro" id="IPR036010">
    <property type="entry name" value="2Fe-2S_ferredoxin-like_sf"/>
</dbReference>
<dbReference type="GO" id="GO:0051536">
    <property type="term" value="F:iron-sulfur cluster binding"/>
    <property type="evidence" value="ECO:0007669"/>
    <property type="project" value="InterPro"/>
</dbReference>
<accession>A0A382Z905</accession>
<dbReference type="InterPro" id="IPR050573">
    <property type="entry name" value="SDH/FRD_Iron-Sulfur"/>
</dbReference>
<dbReference type="PANTHER" id="PTHR11921">
    <property type="entry name" value="SUCCINATE DEHYDROGENASE IRON-SULFUR PROTEIN"/>
    <property type="match status" value="1"/>
</dbReference>
<evidence type="ECO:0000256" key="1">
    <source>
        <dbReference type="SAM" id="MobiDB-lite"/>
    </source>
</evidence>
<feature type="non-terminal residue" evidence="3">
    <location>
        <position position="1"/>
    </location>
</feature>
<sequence length="112" mass="12685">IESHDVPYRDGMSVLDAVMWIRSHVDSSLAIRYSCINANACKECMVLVNGKTQYACTARLDANGTLVEPLANKRLVRDLVTDIVPPKERLEAAARLEEPRRQPRDLDRFMVD</sequence>
<reference evidence="3" key="1">
    <citation type="submission" date="2018-05" db="EMBL/GenBank/DDBJ databases">
        <authorList>
            <person name="Lanie J.A."/>
            <person name="Ng W.-L."/>
            <person name="Kazmierczak K.M."/>
            <person name="Andrzejewski T.M."/>
            <person name="Davidsen T.M."/>
            <person name="Wayne K.J."/>
            <person name="Tettelin H."/>
            <person name="Glass J.I."/>
            <person name="Rusch D."/>
            <person name="Podicherti R."/>
            <person name="Tsui H.-C.T."/>
            <person name="Winkler M.E."/>
        </authorList>
    </citation>
    <scope>NUCLEOTIDE SEQUENCE</scope>
</reference>
<gene>
    <name evidence="3" type="ORF">METZ01_LOCUS444848</name>
</gene>
<dbReference type="PANTHER" id="PTHR11921:SF29">
    <property type="entry name" value="SUCCINATE DEHYDROGENASE [UBIQUINONE] IRON-SULFUR SUBUNIT, MITOCHONDRIAL"/>
    <property type="match status" value="1"/>
</dbReference>
<dbReference type="AlphaFoldDB" id="A0A382Z905"/>
<dbReference type="InterPro" id="IPR012675">
    <property type="entry name" value="Beta-grasp_dom_sf"/>
</dbReference>
<dbReference type="Pfam" id="PF13085">
    <property type="entry name" value="Fer2_3"/>
    <property type="match status" value="1"/>
</dbReference>
<dbReference type="EMBL" id="UINC01182011">
    <property type="protein sequence ID" value="SVD91994.1"/>
    <property type="molecule type" value="Genomic_DNA"/>
</dbReference>
<evidence type="ECO:0000259" key="2">
    <source>
        <dbReference type="Pfam" id="PF13085"/>
    </source>
</evidence>
<organism evidence="3">
    <name type="scientific">marine metagenome</name>
    <dbReference type="NCBI Taxonomy" id="408172"/>
    <lineage>
        <taxon>unclassified sequences</taxon>
        <taxon>metagenomes</taxon>
        <taxon>ecological metagenomes</taxon>
    </lineage>
</organism>
<dbReference type="SUPFAM" id="SSF54292">
    <property type="entry name" value="2Fe-2S ferredoxin-like"/>
    <property type="match status" value="1"/>
</dbReference>
<dbReference type="InterPro" id="IPR025192">
    <property type="entry name" value="Succ_DH/fum_Rdtase_N"/>
</dbReference>
<dbReference type="GO" id="GO:0022904">
    <property type="term" value="P:respiratory electron transport chain"/>
    <property type="evidence" value="ECO:0007669"/>
    <property type="project" value="TreeGrafter"/>
</dbReference>
<name>A0A382Z905_9ZZZZ</name>
<feature type="region of interest" description="Disordered" evidence="1">
    <location>
        <begin position="91"/>
        <end position="112"/>
    </location>
</feature>
<dbReference type="GO" id="GO:0009060">
    <property type="term" value="P:aerobic respiration"/>
    <property type="evidence" value="ECO:0007669"/>
    <property type="project" value="TreeGrafter"/>
</dbReference>
<dbReference type="Gene3D" id="3.10.20.30">
    <property type="match status" value="1"/>
</dbReference>
<dbReference type="GO" id="GO:0009055">
    <property type="term" value="F:electron transfer activity"/>
    <property type="evidence" value="ECO:0007669"/>
    <property type="project" value="InterPro"/>
</dbReference>
<proteinExistence type="predicted"/>
<evidence type="ECO:0000313" key="3">
    <source>
        <dbReference type="EMBL" id="SVD91994.1"/>
    </source>
</evidence>
<protein>
    <recommendedName>
        <fullName evidence="2">Succinate dehydogenase/fumarate reductase N-terminal domain-containing protein</fullName>
    </recommendedName>
</protein>
<feature type="domain" description="Succinate dehydogenase/fumarate reductase N-terminal" evidence="2">
    <location>
        <begin position="2"/>
        <end position="83"/>
    </location>
</feature>